<comment type="caution">
    <text evidence="1">The sequence shown here is derived from an EMBL/GenBank/DDBJ whole genome shotgun (WGS) entry which is preliminary data.</text>
</comment>
<feature type="non-terminal residue" evidence="1">
    <location>
        <position position="69"/>
    </location>
</feature>
<proteinExistence type="predicted"/>
<sequence>KLPDGEVPEKIQKIAGWKRAMKEFMNGDAKMNDLVNLFTQKFVQMGQSRNFTLSTLLDLSWTVLLLTWE</sequence>
<dbReference type="Proteomes" id="UP001642484">
    <property type="component" value="Unassembled WGS sequence"/>
</dbReference>
<protein>
    <submittedName>
        <fullName evidence="1">Uncharacterized protein</fullName>
    </submittedName>
</protein>
<gene>
    <name evidence="1" type="ORF">CCMP2556_LOCUS30802</name>
</gene>
<evidence type="ECO:0000313" key="2">
    <source>
        <dbReference type="Proteomes" id="UP001642484"/>
    </source>
</evidence>
<keyword evidence="2" id="KW-1185">Reference proteome</keyword>
<name>A0ABP0NGK7_9DINO</name>
<reference evidence="1 2" key="1">
    <citation type="submission" date="2024-02" db="EMBL/GenBank/DDBJ databases">
        <authorList>
            <person name="Chen Y."/>
            <person name="Shah S."/>
            <person name="Dougan E. K."/>
            <person name="Thang M."/>
            <person name="Chan C."/>
        </authorList>
    </citation>
    <scope>NUCLEOTIDE SEQUENCE [LARGE SCALE GENOMIC DNA]</scope>
</reference>
<feature type="non-terminal residue" evidence="1">
    <location>
        <position position="1"/>
    </location>
</feature>
<accession>A0ABP0NGK7</accession>
<evidence type="ECO:0000313" key="1">
    <source>
        <dbReference type="EMBL" id="CAK9062646.1"/>
    </source>
</evidence>
<dbReference type="EMBL" id="CAXAMN010021707">
    <property type="protein sequence ID" value="CAK9062646.1"/>
    <property type="molecule type" value="Genomic_DNA"/>
</dbReference>
<organism evidence="1 2">
    <name type="scientific">Durusdinium trenchii</name>
    <dbReference type="NCBI Taxonomy" id="1381693"/>
    <lineage>
        <taxon>Eukaryota</taxon>
        <taxon>Sar</taxon>
        <taxon>Alveolata</taxon>
        <taxon>Dinophyceae</taxon>
        <taxon>Suessiales</taxon>
        <taxon>Symbiodiniaceae</taxon>
        <taxon>Durusdinium</taxon>
    </lineage>
</organism>